<dbReference type="Gene3D" id="2.40.50.100">
    <property type="match status" value="1"/>
</dbReference>
<dbReference type="NCBIfam" id="TIGR01730">
    <property type="entry name" value="RND_mfp"/>
    <property type="match status" value="1"/>
</dbReference>
<proteinExistence type="inferred from homology"/>
<dbReference type="Proteomes" id="UP001142810">
    <property type="component" value="Unassembled WGS sequence"/>
</dbReference>
<dbReference type="Gene3D" id="2.40.420.20">
    <property type="match status" value="1"/>
</dbReference>
<feature type="coiled-coil region" evidence="2">
    <location>
        <begin position="98"/>
        <end position="170"/>
    </location>
</feature>
<dbReference type="PANTHER" id="PTHR30469">
    <property type="entry name" value="MULTIDRUG RESISTANCE PROTEIN MDTA"/>
    <property type="match status" value="1"/>
</dbReference>
<comment type="caution">
    <text evidence="5">The sequence shown here is derived from an EMBL/GenBank/DDBJ whole genome shotgun (WGS) entry which is preliminary data.</text>
</comment>
<feature type="domain" description="CusB-like beta-barrel" evidence="3">
    <location>
        <begin position="206"/>
        <end position="276"/>
    </location>
</feature>
<dbReference type="InterPro" id="IPR058792">
    <property type="entry name" value="Beta-barrel_RND_2"/>
</dbReference>
<evidence type="ECO:0000313" key="5">
    <source>
        <dbReference type="EMBL" id="MCW8109539.1"/>
    </source>
</evidence>
<comment type="similarity">
    <text evidence="1">Belongs to the membrane fusion protein (MFP) (TC 8.A.1) family.</text>
</comment>
<dbReference type="Pfam" id="PF25954">
    <property type="entry name" value="Beta-barrel_RND_2"/>
    <property type="match status" value="1"/>
</dbReference>
<name>A0ABT3P9U7_9ALTE</name>
<dbReference type="RefSeq" id="WP_265618323.1">
    <property type="nucleotide sequence ID" value="NZ_JAPFRD010000011.1"/>
</dbReference>
<evidence type="ECO:0000256" key="2">
    <source>
        <dbReference type="SAM" id="Coils"/>
    </source>
</evidence>
<dbReference type="SUPFAM" id="SSF111369">
    <property type="entry name" value="HlyD-like secretion proteins"/>
    <property type="match status" value="1"/>
</dbReference>
<protein>
    <submittedName>
        <fullName evidence="5">Efflux RND transporter periplasmic adaptor subunit</fullName>
    </submittedName>
</protein>
<keyword evidence="6" id="KW-1185">Reference proteome</keyword>
<evidence type="ECO:0000259" key="3">
    <source>
        <dbReference type="Pfam" id="PF25954"/>
    </source>
</evidence>
<dbReference type="Gene3D" id="1.10.287.470">
    <property type="entry name" value="Helix hairpin bin"/>
    <property type="match status" value="1"/>
</dbReference>
<evidence type="ECO:0000259" key="4">
    <source>
        <dbReference type="Pfam" id="PF25973"/>
    </source>
</evidence>
<evidence type="ECO:0000256" key="1">
    <source>
        <dbReference type="ARBA" id="ARBA00009477"/>
    </source>
</evidence>
<organism evidence="5 6">
    <name type="scientific">Alteromonas aquimaris</name>
    <dbReference type="NCBI Taxonomy" id="2998417"/>
    <lineage>
        <taxon>Bacteria</taxon>
        <taxon>Pseudomonadati</taxon>
        <taxon>Pseudomonadota</taxon>
        <taxon>Gammaproteobacteria</taxon>
        <taxon>Alteromonadales</taxon>
        <taxon>Alteromonadaceae</taxon>
        <taxon>Alteromonas/Salinimonas group</taxon>
        <taxon>Alteromonas</taxon>
    </lineage>
</organism>
<sequence>MHTLGFVSLFFCVLFIASGCQKQVQKPELIRTVVTAPVEKFDGTYHHVLSGVTQPAETSQLSFEIPGVVDSVKVNLGDRFQKGDVLATIEPKVFQLAVKQRKGQLSEVQARLSEAETDLKRKAQLLSSGSVSEATLDVAKTQVNSLKDQVEIAKAQLELAEEDLADTQLIAPYPGQIAEQHIEPSQRITPSQPIFTIQGTAGIEVSVLVPENLVNHLHTGDATKVKVFAVTDTEIPGTIFEIGSQAQSANAFPVTVRLNTQIESLQPGMSAEVTFSYGEQSQPANTFIIPLTALGAGDKHTHFVWTLHTTDEHQIVRQKQVRLLELNTNTALVQGELQAGLEVVRAGVEFLKEGQRVNVDTGKPRLFNE</sequence>
<feature type="domain" description="CzcB-like barrel-sandwich hybrid" evidence="4">
    <location>
        <begin position="61"/>
        <end position="197"/>
    </location>
</feature>
<reference evidence="5" key="1">
    <citation type="submission" date="2022-11" db="EMBL/GenBank/DDBJ databases">
        <title>Alteromonas sp. nov., isolated from sea water of the Qingdao.</title>
        <authorList>
            <person name="Wang Q."/>
        </authorList>
    </citation>
    <scope>NUCLEOTIDE SEQUENCE</scope>
    <source>
        <strain evidence="5">ASW11-7</strain>
    </source>
</reference>
<keyword evidence="2" id="KW-0175">Coiled coil</keyword>
<gene>
    <name evidence="5" type="ORF">OPS25_13595</name>
</gene>
<dbReference type="Gene3D" id="2.40.30.170">
    <property type="match status" value="1"/>
</dbReference>
<dbReference type="EMBL" id="JAPFRD010000011">
    <property type="protein sequence ID" value="MCW8109539.1"/>
    <property type="molecule type" value="Genomic_DNA"/>
</dbReference>
<dbReference type="PANTHER" id="PTHR30469:SF20">
    <property type="entry name" value="EFFLUX RND TRANSPORTER PERIPLASMIC ADAPTOR SUBUNIT"/>
    <property type="match status" value="1"/>
</dbReference>
<accession>A0ABT3P9U7</accession>
<dbReference type="InterPro" id="IPR006143">
    <property type="entry name" value="RND_pump_MFP"/>
</dbReference>
<dbReference type="InterPro" id="IPR058647">
    <property type="entry name" value="BSH_CzcB-like"/>
</dbReference>
<dbReference type="Pfam" id="PF25973">
    <property type="entry name" value="BSH_CzcB"/>
    <property type="match status" value="1"/>
</dbReference>
<evidence type="ECO:0000313" key="6">
    <source>
        <dbReference type="Proteomes" id="UP001142810"/>
    </source>
</evidence>